<dbReference type="SUPFAM" id="SSF50729">
    <property type="entry name" value="PH domain-like"/>
    <property type="match status" value="1"/>
</dbReference>
<dbReference type="InterPro" id="IPR037810">
    <property type="entry name" value="PHLDB1/2/3_PH"/>
</dbReference>
<dbReference type="PROSITE" id="PS50003">
    <property type="entry name" value="PH_DOMAIN"/>
    <property type="match status" value="1"/>
</dbReference>
<dbReference type="SMART" id="SM00233">
    <property type="entry name" value="PH"/>
    <property type="match status" value="1"/>
</dbReference>
<evidence type="ECO:0000313" key="6">
    <source>
        <dbReference type="Proteomes" id="UP000694421"/>
    </source>
</evidence>
<feature type="region of interest" description="Disordered" evidence="3">
    <location>
        <begin position="490"/>
        <end position="521"/>
    </location>
</feature>
<dbReference type="InterPro" id="IPR011993">
    <property type="entry name" value="PH-like_dom_sf"/>
</dbReference>
<dbReference type="AlphaFoldDB" id="A0A8D0BLC6"/>
<dbReference type="Gene3D" id="2.30.29.30">
    <property type="entry name" value="Pleckstrin-homology domain (PH domain)/Phosphotyrosine-binding domain (PTB)"/>
    <property type="match status" value="1"/>
</dbReference>
<sequence>MVLQNMEAAAGVLTQSELCPYPATLEKKHLQAVAECCQSGDTEGSSMSNRAEGDTLFSEGGASPGSNSSDGTEEDEGSSTESTQHGYESPKPGRTECRGTRKEPPPQHVVDKSSTLKEPIQDLHHRQKELSLEMDLEGALLEGELKEERQALRREEERLAELQRRFAETERRCIAEKEKEKARLQQERHRVEELQRQHAESQIHLDNQPESMRERMQKQLQQTTEMLEGALKCYEDLEFQQLERESRLEEEKEAACQTLAQEIAQVQNSINQRTRTIERLEGQARLTQEQMVSECQRFAQEKGEAIRNLTAEKSRLMDMSQEYLEESGEDSPESKQGVTQLTFTQKTDRKVIVLGSDQSDTSSCVFSVHSSVKGSIGLQRTASLPRRRGDRLPVRSAQRPLSLHGALDPSILAAQLSAGTNGHYLGSPNLQFSRLNNPFYRLLGGQGAVGQLGGHTQGAYSLRNCVSQLAEMEQKVREAMAERERLLQEREAKKATEESRRMELSSTAKDPNPGEIQEPKPTTFDLRKHLEASGHSVDTCPQVRVTSKSCKGYLVKMGGRIKTWKKRWFTFDRQKRVLAYYADKEETKLKGVIYFQAIEEVYCDHLRSAFKSPSPKLTFCVKTYDRLFCMVAPSPEAMRIWMDAIVTAAEENARY</sequence>
<dbReference type="GO" id="GO:0019899">
    <property type="term" value="F:enzyme binding"/>
    <property type="evidence" value="ECO:0007669"/>
    <property type="project" value="Ensembl"/>
</dbReference>
<proteinExistence type="predicted"/>
<dbReference type="OMA" id="MGTRSRP"/>
<dbReference type="InterPro" id="IPR001849">
    <property type="entry name" value="PH_domain"/>
</dbReference>
<reference evidence="5" key="1">
    <citation type="submission" date="2025-05" db="UniProtKB">
        <authorList>
            <consortium name="Ensembl"/>
        </authorList>
    </citation>
    <scope>IDENTIFICATION</scope>
</reference>
<name>A0A8D0BLC6_SALMN</name>
<feature type="region of interest" description="Disordered" evidence="3">
    <location>
        <begin position="39"/>
        <end position="119"/>
    </location>
</feature>
<evidence type="ECO:0000259" key="4">
    <source>
        <dbReference type="PROSITE" id="PS50003"/>
    </source>
</evidence>
<feature type="compositionally biased region" description="Basic and acidic residues" evidence="3">
    <location>
        <begin position="490"/>
        <end position="503"/>
    </location>
</feature>
<organism evidence="5 6">
    <name type="scientific">Salvator merianae</name>
    <name type="common">Argentine black and white tegu</name>
    <name type="synonym">Tupinambis merianae</name>
    <dbReference type="NCBI Taxonomy" id="96440"/>
    <lineage>
        <taxon>Eukaryota</taxon>
        <taxon>Metazoa</taxon>
        <taxon>Chordata</taxon>
        <taxon>Craniata</taxon>
        <taxon>Vertebrata</taxon>
        <taxon>Euteleostomi</taxon>
        <taxon>Lepidosauria</taxon>
        <taxon>Squamata</taxon>
        <taxon>Bifurcata</taxon>
        <taxon>Unidentata</taxon>
        <taxon>Episquamata</taxon>
        <taxon>Laterata</taxon>
        <taxon>Teiioidea</taxon>
        <taxon>Teiidae</taxon>
        <taxon>Salvator</taxon>
    </lineage>
</organism>
<dbReference type="GeneTree" id="ENSGT00940000160803"/>
<evidence type="ECO:0000256" key="2">
    <source>
        <dbReference type="SAM" id="Coils"/>
    </source>
</evidence>
<keyword evidence="1 2" id="KW-0175">Coiled coil</keyword>
<feature type="coiled-coil region" evidence="2">
    <location>
        <begin position="138"/>
        <end position="204"/>
    </location>
</feature>
<accession>A0A8D0BLC6</accession>
<dbReference type="Ensembl" id="ENSSMRT00000008059.1">
    <property type="protein sequence ID" value="ENSSMRP00000006875.1"/>
    <property type="gene ID" value="ENSSMRG00000005565.1"/>
</dbReference>
<keyword evidence="6" id="KW-1185">Reference proteome</keyword>
<evidence type="ECO:0000313" key="5">
    <source>
        <dbReference type="Ensembl" id="ENSSMRP00000006871.1"/>
    </source>
</evidence>
<protein>
    <submittedName>
        <fullName evidence="5">Pleckstrin homology like domain family B member 3</fullName>
    </submittedName>
</protein>
<dbReference type="FunFam" id="2.30.29.30:FF:000006">
    <property type="entry name" value="Pleckstrin homology like domain family B member 1"/>
    <property type="match status" value="1"/>
</dbReference>
<dbReference type="CDD" id="cd14673">
    <property type="entry name" value="PH_PHLDB1_2"/>
    <property type="match status" value="1"/>
</dbReference>
<dbReference type="Proteomes" id="UP000694421">
    <property type="component" value="Unplaced"/>
</dbReference>
<dbReference type="Ensembl" id="ENSSMRT00000008054.1">
    <property type="protein sequence ID" value="ENSSMRP00000006871.1"/>
    <property type="gene ID" value="ENSSMRG00000005565.1"/>
</dbReference>
<evidence type="ECO:0000256" key="1">
    <source>
        <dbReference type="ARBA" id="ARBA00023054"/>
    </source>
</evidence>
<dbReference type="PANTHER" id="PTHR12156:SF22">
    <property type="entry name" value="PLECKSTRIN HOMOLOGY-LIKE DOMAIN FAMILY B MEMBER 3"/>
    <property type="match status" value="1"/>
</dbReference>
<feature type="coiled-coil region" evidence="2">
    <location>
        <begin position="249"/>
        <end position="326"/>
    </location>
</feature>
<dbReference type="PANTHER" id="PTHR12156">
    <property type="entry name" value="PLECKSTRIN HOMOLOGY-LIKE DOMAIN, FAMILY B, MEMBER 3"/>
    <property type="match status" value="1"/>
</dbReference>
<feature type="compositionally biased region" description="Polar residues" evidence="3">
    <location>
        <begin position="39"/>
        <end position="49"/>
    </location>
</feature>
<evidence type="ECO:0000256" key="3">
    <source>
        <dbReference type="SAM" id="MobiDB-lite"/>
    </source>
</evidence>
<feature type="compositionally biased region" description="Basic and acidic residues" evidence="3">
    <location>
        <begin position="91"/>
        <end position="119"/>
    </location>
</feature>
<dbReference type="Pfam" id="PF00169">
    <property type="entry name" value="PH"/>
    <property type="match status" value="1"/>
</dbReference>
<dbReference type="InterPro" id="IPR052212">
    <property type="entry name" value="PH-like_domain"/>
</dbReference>
<feature type="domain" description="PH" evidence="4">
    <location>
        <begin position="547"/>
        <end position="650"/>
    </location>
</feature>